<gene>
    <name evidence="7" type="ORF">C5Q96_01400</name>
</gene>
<evidence type="ECO:0000256" key="1">
    <source>
        <dbReference type="ARBA" id="ARBA00001966"/>
    </source>
</evidence>
<dbReference type="GO" id="GO:0051536">
    <property type="term" value="F:iron-sulfur cluster binding"/>
    <property type="evidence" value="ECO:0007669"/>
    <property type="project" value="UniProtKB-KW"/>
</dbReference>
<dbReference type="PANTHER" id="PTHR30548">
    <property type="entry name" value="2-HYDROXYGLUTARYL-COA DEHYDRATASE, D-COMPONENT-RELATED"/>
    <property type="match status" value="1"/>
</dbReference>
<dbReference type="PANTHER" id="PTHR30548:SF5">
    <property type="entry name" value="SUBUNIT OF OXYGEN-SENSITIVE 2-HYDROXYISOCAPROYL-COA DEHYDRATASE"/>
    <property type="match status" value="1"/>
</dbReference>
<dbReference type="RefSeq" id="WP_106056523.1">
    <property type="nucleotide sequence ID" value="NZ_CP027228.1"/>
</dbReference>
<accession>A0A2S0L2Z1</accession>
<comment type="similarity">
    <text evidence="2">Belongs to the FldB/FldC dehydratase alpha/beta subunit family.</text>
</comment>
<dbReference type="Gene3D" id="1.20.1270.370">
    <property type="match status" value="1"/>
</dbReference>
<keyword evidence="6" id="KW-0175">Coiled coil</keyword>
<evidence type="ECO:0000256" key="2">
    <source>
        <dbReference type="ARBA" id="ARBA00005806"/>
    </source>
</evidence>
<dbReference type="GO" id="GO:0046872">
    <property type="term" value="F:metal ion binding"/>
    <property type="evidence" value="ECO:0007669"/>
    <property type="project" value="UniProtKB-KW"/>
</dbReference>
<name>A0A2S0L2Z1_9FIRM</name>
<keyword evidence="3" id="KW-0479">Metal-binding</keyword>
<dbReference type="KEGG" id="mdv:C5Q96_01400"/>
<feature type="coiled-coil region" evidence="6">
    <location>
        <begin position="163"/>
        <end position="224"/>
    </location>
</feature>
<dbReference type="Pfam" id="PF06050">
    <property type="entry name" value="HGD-D"/>
    <property type="match status" value="1"/>
</dbReference>
<reference evidence="8" key="1">
    <citation type="submission" date="2018-02" db="EMBL/GenBank/DDBJ databases">
        <authorList>
            <person name="Holder M.E."/>
            <person name="Ajami N.J."/>
            <person name="Petrosino J.F."/>
        </authorList>
    </citation>
    <scope>NUCLEOTIDE SEQUENCE [LARGE SCALE GENOMIC DNA]</scope>
    <source>
        <strain evidence="8">CCUG 47132</strain>
    </source>
</reference>
<sequence>MTYSSIKEFHEIASSPRKQIDKYLAEGKKIVLTVPYYTPDEIVYSMGLVPMGTWGADMELNRAKEYFPAFMCSIVQSILELGISGKFKGASAIIIPSLCDTLKTMGENWKYAVPDIKFIPMTYPQNRKPAYGIAYTRAGYERVIKDLEECTGAKFSMYRLAESNKLYNEHNEAMRRVDELLARHAEVTVQERSDIFASANYMLVEEHTALVKKLIAELEASEESVGNYPVVVSGILTDMTGLSEAFDEIGIHIVADDVCAHSRQYRTDVPDGDDPLQALAVKFANTDNCSVLYNVEKPRIQWIIDIAKERGAKGVVVVMTKFCDPEEFDFVCIKEACEKADLPLALVEVDRQMKQFEQVKTNLETFRDMLMF</sequence>
<proteinExistence type="inferred from homology"/>
<dbReference type="EMBL" id="CP027228">
    <property type="protein sequence ID" value="AVM47594.1"/>
    <property type="molecule type" value="Genomic_DNA"/>
</dbReference>
<dbReference type="Gene3D" id="3.40.50.11900">
    <property type="match status" value="1"/>
</dbReference>
<dbReference type="InterPro" id="IPR010327">
    <property type="entry name" value="FldB/FldC_alpha/beta"/>
</dbReference>
<evidence type="ECO:0000313" key="8">
    <source>
        <dbReference type="Proteomes" id="UP000237883"/>
    </source>
</evidence>
<evidence type="ECO:0000256" key="3">
    <source>
        <dbReference type="ARBA" id="ARBA00022723"/>
    </source>
</evidence>
<dbReference type="Proteomes" id="UP000237883">
    <property type="component" value="Chromosome"/>
</dbReference>
<dbReference type="Gene3D" id="3.40.50.11890">
    <property type="match status" value="1"/>
</dbReference>
<dbReference type="OrthoDB" id="355459at2"/>
<keyword evidence="4" id="KW-0408">Iron</keyword>
<comment type="cofactor">
    <cofactor evidence="1">
        <name>[4Fe-4S] cluster</name>
        <dbReference type="ChEBI" id="CHEBI:49883"/>
    </cofactor>
</comment>
<dbReference type="GO" id="GO:0016836">
    <property type="term" value="F:hydro-lyase activity"/>
    <property type="evidence" value="ECO:0007669"/>
    <property type="project" value="UniProtKB-ARBA"/>
</dbReference>
<evidence type="ECO:0000313" key="7">
    <source>
        <dbReference type="EMBL" id="AVM47594.1"/>
    </source>
</evidence>
<keyword evidence="8" id="KW-1185">Reference proteome</keyword>
<keyword evidence="5" id="KW-0411">Iron-sulfur</keyword>
<evidence type="ECO:0000256" key="6">
    <source>
        <dbReference type="SAM" id="Coils"/>
    </source>
</evidence>
<dbReference type="GeneID" id="78390906"/>
<dbReference type="AlphaFoldDB" id="A0A2S0L2Z1"/>
<evidence type="ECO:0000256" key="5">
    <source>
        <dbReference type="ARBA" id="ARBA00023014"/>
    </source>
</evidence>
<organism evidence="7 8">
    <name type="scientific">Mogibacterium diversum</name>
    <dbReference type="NCBI Taxonomy" id="114527"/>
    <lineage>
        <taxon>Bacteria</taxon>
        <taxon>Bacillati</taxon>
        <taxon>Bacillota</taxon>
        <taxon>Clostridia</taxon>
        <taxon>Peptostreptococcales</taxon>
        <taxon>Anaerovoracaceae</taxon>
        <taxon>Mogibacterium</taxon>
    </lineage>
</organism>
<evidence type="ECO:0000256" key="4">
    <source>
        <dbReference type="ARBA" id="ARBA00023004"/>
    </source>
</evidence>
<protein>
    <submittedName>
        <fullName evidence="7">2-hydroxyacyl-CoA dehydratase</fullName>
    </submittedName>
</protein>